<dbReference type="GO" id="GO:0004252">
    <property type="term" value="F:serine-type endopeptidase activity"/>
    <property type="evidence" value="ECO:0007669"/>
    <property type="project" value="TreeGrafter"/>
</dbReference>
<feature type="domain" description="Acylamino-acid-releasing enzyme N-terminal" evidence="10">
    <location>
        <begin position="10"/>
        <end position="352"/>
    </location>
</feature>
<evidence type="ECO:0000313" key="11">
    <source>
        <dbReference type="EMBL" id="ORX71396.1"/>
    </source>
</evidence>
<gene>
    <name evidence="11" type="ORF">DL89DRAFT_256421</name>
</gene>
<evidence type="ECO:0000256" key="6">
    <source>
        <dbReference type="ARBA" id="ARBA00022490"/>
    </source>
</evidence>
<dbReference type="GeneID" id="63802091"/>
<reference evidence="11 12" key="1">
    <citation type="submission" date="2016-07" db="EMBL/GenBank/DDBJ databases">
        <title>Pervasive Adenine N6-methylation of Active Genes in Fungi.</title>
        <authorList>
            <consortium name="DOE Joint Genome Institute"/>
            <person name="Mondo S.J."/>
            <person name="Dannebaum R.O."/>
            <person name="Kuo R.C."/>
            <person name="Labutti K."/>
            <person name="Haridas S."/>
            <person name="Kuo A."/>
            <person name="Salamov A."/>
            <person name="Ahrendt S.R."/>
            <person name="Lipzen A."/>
            <person name="Sullivan W."/>
            <person name="Andreopoulos W.B."/>
            <person name="Clum A."/>
            <person name="Lindquist E."/>
            <person name="Daum C."/>
            <person name="Ramamoorthy G.K."/>
            <person name="Gryganskyi A."/>
            <person name="Culley D."/>
            <person name="Magnuson J.K."/>
            <person name="James T.Y."/>
            <person name="O'Malley M.A."/>
            <person name="Stajich J.E."/>
            <person name="Spatafora J.W."/>
            <person name="Visel A."/>
            <person name="Grigoriev I.V."/>
        </authorList>
    </citation>
    <scope>NUCLEOTIDE SEQUENCE [LARGE SCALE GENOMIC DNA]</scope>
    <source>
        <strain evidence="11 12">ATCC 12442</strain>
    </source>
</reference>
<protein>
    <recommendedName>
        <fullName evidence="5">acylaminoacyl-peptidase</fullName>
        <ecNumber evidence="5">3.4.19.1</ecNumber>
    </recommendedName>
    <alternativeName>
        <fullName evidence="8">Dipeptidyl-peptidase V</fullName>
    </alternativeName>
</protein>
<dbReference type="RefSeq" id="XP_040744911.1">
    <property type="nucleotide sequence ID" value="XM_040885443.1"/>
</dbReference>
<comment type="similarity">
    <text evidence="3">Belongs to the peptidase S9C family.</text>
</comment>
<evidence type="ECO:0000256" key="3">
    <source>
        <dbReference type="ARBA" id="ARBA00010040"/>
    </source>
</evidence>
<evidence type="ECO:0000256" key="1">
    <source>
        <dbReference type="ARBA" id="ARBA00000721"/>
    </source>
</evidence>
<dbReference type="EMBL" id="MCFD01000004">
    <property type="protein sequence ID" value="ORX71396.1"/>
    <property type="molecule type" value="Genomic_DNA"/>
</dbReference>
<feature type="domain" description="Peptidase S9 prolyl oligopeptidase catalytic" evidence="9">
    <location>
        <begin position="412"/>
        <end position="628"/>
    </location>
</feature>
<dbReference type="AlphaFoldDB" id="A0A1Y1WDU0"/>
<dbReference type="InterPro" id="IPR045550">
    <property type="entry name" value="AARE_N"/>
</dbReference>
<dbReference type="STRING" id="61395.A0A1Y1WDU0"/>
<evidence type="ECO:0000256" key="4">
    <source>
        <dbReference type="ARBA" id="ARBA00011881"/>
    </source>
</evidence>
<evidence type="ECO:0000256" key="7">
    <source>
        <dbReference type="ARBA" id="ARBA00022801"/>
    </source>
</evidence>
<organism evidence="11 12">
    <name type="scientific">Linderina pennispora</name>
    <dbReference type="NCBI Taxonomy" id="61395"/>
    <lineage>
        <taxon>Eukaryota</taxon>
        <taxon>Fungi</taxon>
        <taxon>Fungi incertae sedis</taxon>
        <taxon>Zoopagomycota</taxon>
        <taxon>Kickxellomycotina</taxon>
        <taxon>Kickxellomycetes</taxon>
        <taxon>Kickxellales</taxon>
        <taxon>Kickxellaceae</taxon>
        <taxon>Linderina</taxon>
    </lineage>
</organism>
<evidence type="ECO:0000256" key="2">
    <source>
        <dbReference type="ARBA" id="ARBA00004496"/>
    </source>
</evidence>
<dbReference type="Proteomes" id="UP000193922">
    <property type="component" value="Unassembled WGS sequence"/>
</dbReference>
<dbReference type="SUPFAM" id="SSF53474">
    <property type="entry name" value="alpha/beta-Hydrolases"/>
    <property type="match status" value="1"/>
</dbReference>
<dbReference type="GO" id="GO:0005737">
    <property type="term" value="C:cytoplasm"/>
    <property type="evidence" value="ECO:0007669"/>
    <property type="project" value="UniProtKB-SubCell"/>
</dbReference>
<dbReference type="InterPro" id="IPR001375">
    <property type="entry name" value="Peptidase_S9_cat"/>
</dbReference>
<name>A0A1Y1WDU0_9FUNG</name>
<comment type="subunit">
    <text evidence="4">Homotetramer.</text>
</comment>
<comment type="catalytic activity">
    <reaction evidence="1">
        <text>Cleavage of an N-acetyl or N-formyl amino acid from the N-terminus of a polypeptide.</text>
        <dbReference type="EC" id="3.4.19.1"/>
    </reaction>
</comment>
<evidence type="ECO:0000256" key="5">
    <source>
        <dbReference type="ARBA" id="ARBA00012917"/>
    </source>
</evidence>
<dbReference type="InterPro" id="IPR029058">
    <property type="entry name" value="AB_hydrolase_fold"/>
</dbReference>
<dbReference type="OrthoDB" id="43744at2759"/>
<dbReference type="Gene3D" id="3.40.50.1820">
    <property type="entry name" value="alpha/beta hydrolase"/>
    <property type="match status" value="1"/>
</dbReference>
<keyword evidence="7 11" id="KW-0378">Hydrolase</keyword>
<comment type="caution">
    <text evidence="11">The sequence shown here is derived from an EMBL/GenBank/DDBJ whole genome shotgun (WGS) entry which is preliminary data.</text>
</comment>
<evidence type="ECO:0000259" key="9">
    <source>
        <dbReference type="Pfam" id="PF00326"/>
    </source>
</evidence>
<keyword evidence="12" id="KW-1185">Reference proteome</keyword>
<comment type="subcellular location">
    <subcellularLocation>
        <location evidence="2">Cytoplasm</location>
    </subcellularLocation>
</comment>
<dbReference type="SUPFAM" id="SSF82171">
    <property type="entry name" value="DPP6 N-terminal domain-like"/>
    <property type="match status" value="1"/>
</dbReference>
<evidence type="ECO:0000256" key="8">
    <source>
        <dbReference type="ARBA" id="ARBA00032829"/>
    </source>
</evidence>
<dbReference type="PANTHER" id="PTHR42776">
    <property type="entry name" value="SERINE PEPTIDASE S9 FAMILY MEMBER"/>
    <property type="match status" value="1"/>
</dbReference>
<dbReference type="Pfam" id="PF00326">
    <property type="entry name" value="Peptidase_S9"/>
    <property type="match status" value="1"/>
</dbReference>
<evidence type="ECO:0000259" key="10">
    <source>
        <dbReference type="Pfam" id="PF19283"/>
    </source>
</evidence>
<dbReference type="GO" id="GO:0006508">
    <property type="term" value="P:proteolysis"/>
    <property type="evidence" value="ECO:0007669"/>
    <property type="project" value="InterPro"/>
</dbReference>
<dbReference type="GO" id="GO:0008242">
    <property type="term" value="F:omega peptidase activity"/>
    <property type="evidence" value="ECO:0007669"/>
    <property type="project" value="UniProtKB-EC"/>
</dbReference>
<proteinExistence type="inferred from homology"/>
<dbReference type="Pfam" id="PF19283">
    <property type="entry name" value="APEH_N"/>
    <property type="match status" value="1"/>
</dbReference>
<dbReference type="PANTHER" id="PTHR42776:SF4">
    <property type="entry name" value="ACYLAMINO-ACID-RELEASING ENZYME"/>
    <property type="match status" value="1"/>
</dbReference>
<dbReference type="EC" id="3.4.19.1" evidence="5"/>
<sequence length="629" mass="67669">MTRRDEALVKTISVGDTHGNFYSDSTFGGIAWSPDRNTVVYAAEQPEFAAAKEDDGVIDDDIAGGISDDLTGAVAGVADPRRYALDSDWGETFNGKRPPVLVTIDIAKASIRAIPSIENVSPGQVQFLPEQHDGARRIVFTGYKHDVRKHGIVYCQNRPTALFISDLDGANVDKIAEGSVRSPRVTPSGKGIVYICTPLGGPHAATSELCMYDFASKLTTPLVPIINRPLDKAQTINGTQLPEGFVGLYIDQLPLDPWANPEHTDGRDVMVFASTWRSTQAVLSLDVQNRKLTRHSPVDGTASYSVISVSGDLVVGTKSTPAQPAALVLGRVSQPTDAAQTAIQWHDIGKPHDTGLEWSIIPGDRDSCESIFVHPAKHSSATRYFWTDDKPGSRPLVVQPHGGPHSTYTLDFSPTAAALAQLGFGVLLVNFTGSLGFGQDAVLAQIGQCDTLSLNEIQHAARAVQCSGGGDPASTVYVGGSYSGYTGALLAGTAPGFYRGIALRNPVISIGENAAMTDIPDWCWAELGLEYDFANPPEITPQAFAKMWDASPSRFVDKVVDPMLLLLGASDRRVPHQQSLNYYYRLKAAAKADVQCKIYPDVGHPLDTIEAERDSFVSIARFFAKSLGK</sequence>
<keyword evidence="6" id="KW-0963">Cytoplasm</keyword>
<evidence type="ECO:0000313" key="12">
    <source>
        <dbReference type="Proteomes" id="UP000193922"/>
    </source>
</evidence>
<accession>A0A1Y1WDU0</accession>